<dbReference type="OrthoDB" id="5857104at2759"/>
<dbReference type="GO" id="GO:0005524">
    <property type="term" value="F:ATP binding"/>
    <property type="evidence" value="ECO:0007669"/>
    <property type="project" value="InterPro"/>
</dbReference>
<feature type="domain" description="Helicase ATP-binding" evidence="5">
    <location>
        <begin position="185"/>
        <end position="368"/>
    </location>
</feature>
<proteinExistence type="predicted"/>
<dbReference type="Pfam" id="PF00271">
    <property type="entry name" value="Helicase_C"/>
    <property type="match status" value="1"/>
</dbReference>
<evidence type="ECO:0000256" key="4">
    <source>
        <dbReference type="SAM" id="MobiDB-lite"/>
    </source>
</evidence>
<dbReference type="InterPro" id="IPR000330">
    <property type="entry name" value="SNF2_N"/>
</dbReference>
<dbReference type="SMART" id="SM00490">
    <property type="entry name" value="HELICc"/>
    <property type="match status" value="1"/>
</dbReference>
<dbReference type="Gene3D" id="3.40.50.10810">
    <property type="entry name" value="Tandem AAA-ATPase domain"/>
    <property type="match status" value="1"/>
</dbReference>
<keyword evidence="8" id="KW-1185">Reference proteome</keyword>
<dbReference type="RefSeq" id="XP_018271202.1">
    <property type="nucleotide sequence ID" value="XM_018416705.1"/>
</dbReference>
<dbReference type="InterPro" id="IPR049730">
    <property type="entry name" value="SNF2/RAD54-like_C"/>
</dbReference>
<dbReference type="GeneID" id="28977153"/>
<feature type="domain" description="Helicase C-terminal" evidence="6">
    <location>
        <begin position="613"/>
        <end position="765"/>
    </location>
</feature>
<dbReference type="InterPro" id="IPR038718">
    <property type="entry name" value="SNF2-like_sf"/>
</dbReference>
<dbReference type="InterPro" id="IPR014001">
    <property type="entry name" value="Helicase_ATP-bd"/>
</dbReference>
<evidence type="ECO:0000313" key="7">
    <source>
        <dbReference type="EMBL" id="KPV75153.1"/>
    </source>
</evidence>
<reference evidence="7 8" key="1">
    <citation type="journal article" date="2015" name="Front. Microbiol.">
        <title>Genome sequence of the plant growth promoting endophytic yeast Rhodotorula graminis WP1.</title>
        <authorList>
            <person name="Firrincieli A."/>
            <person name="Otillar R."/>
            <person name="Salamov A."/>
            <person name="Schmutz J."/>
            <person name="Khan Z."/>
            <person name="Redman R.S."/>
            <person name="Fleck N.D."/>
            <person name="Lindquist E."/>
            <person name="Grigoriev I.V."/>
            <person name="Doty S.L."/>
        </authorList>
    </citation>
    <scope>NUCLEOTIDE SEQUENCE [LARGE SCALE GENOMIC DNA]</scope>
    <source>
        <strain evidence="7 8">WP1</strain>
    </source>
</reference>
<gene>
    <name evidence="7" type="ORF">RHOBADRAFT_53171</name>
</gene>
<dbReference type="STRING" id="578459.A0A194S341"/>
<dbReference type="OMA" id="WINEFAK"/>
<dbReference type="Gene3D" id="3.40.50.300">
    <property type="entry name" value="P-loop containing nucleotide triphosphate hydrolases"/>
    <property type="match status" value="1"/>
</dbReference>
<feature type="region of interest" description="Disordered" evidence="4">
    <location>
        <begin position="36"/>
        <end position="72"/>
    </location>
</feature>
<dbReference type="GO" id="GO:0016787">
    <property type="term" value="F:hydrolase activity"/>
    <property type="evidence" value="ECO:0007669"/>
    <property type="project" value="UniProtKB-KW"/>
</dbReference>
<dbReference type="InterPro" id="IPR001650">
    <property type="entry name" value="Helicase_C-like"/>
</dbReference>
<dbReference type="CDD" id="cd17919">
    <property type="entry name" value="DEXHc_Snf"/>
    <property type="match status" value="1"/>
</dbReference>
<feature type="compositionally biased region" description="Acidic residues" evidence="4">
    <location>
        <begin position="115"/>
        <end position="127"/>
    </location>
</feature>
<organism evidence="7 8">
    <name type="scientific">Rhodotorula graminis (strain WP1)</name>
    <dbReference type="NCBI Taxonomy" id="578459"/>
    <lineage>
        <taxon>Eukaryota</taxon>
        <taxon>Fungi</taxon>
        <taxon>Dikarya</taxon>
        <taxon>Basidiomycota</taxon>
        <taxon>Pucciniomycotina</taxon>
        <taxon>Microbotryomycetes</taxon>
        <taxon>Sporidiobolales</taxon>
        <taxon>Sporidiobolaceae</taxon>
        <taxon>Rhodotorula</taxon>
    </lineage>
</organism>
<sequence length="913" mass="100804">MPSTKRTADSAVKVRDTITLDSDSEDDDDLTIVAASLTKPDNGETEYKPDATADGDNGTADKVEAAEPTNEVDFDAEQRARVKKNMWAVVEKVKNIVDEMFDTLLKSQNRDVDAADEADDDDDDDELAITGSAKRKRGDKANGAGRKKKKVTAADLPPMEFEPSAQISGGTLKDYQRAGVNWLCTRYVYAIPGAILADEMGTGKTLQTIAVFAFILDNFYKPEDQSTDKPLIVVLPKAVLRNWERELERFAPSIPVLVYAGTPEERADLRQRRLGLRGMNNAAPFKRKEQFPVILVTYQILQRDINWLSQLQYWAVVCDEAHQAKNKSSKNFATIKRLSTEFRLLLTGTPLQNNLNELFTLLSFVFPQVFTDEAAFIEMFNFKAVTSGTSLELSEQTETSFLAKILTEILSPFTLRRRKKDVVKDLPLKKEYTLHAPLTSLQKELLAAANVSPNALRDAILNGSTIPASALPSIADSSSTPRKRTRGKRDIDIINPALLLDEHGPSSAGRKRRSQAVARSYSDAIDAADDEVFEQQLVRKAEEEERRKEKAAMAKLQAGHSSDVKGQIKRTKFSSNLTNLRFLALHPLLAFDDRQYRQRPDEDVISLSGKMMLLDRLLQGLFARGSKVLIFSQFTKMMNLLEDAFDLRKWDYYRIDGANSANQEEIEQFNTTPYDPEGVNLFMLSTRAGGVGINLVGADTVILFDSDFNPQNDLQAMDRAHRIGQTKPVLVFRLVSDGTVEQAVLETATKKRKLERVVLGDDSLAGMNKLERKPKGGKKAAAAAKLAADAASSEVDKKGKEQALERMLKEVWSVEGQKVRLASIGDEVLSDEQLEQLLDRSDATMSSSAPLAGSTLGAAAEVFATNEAEDGEEGADDKNEVSDLLREFAGGGPDESVSASATGSEAEDEDGHE</sequence>
<feature type="region of interest" description="Disordered" evidence="4">
    <location>
        <begin position="887"/>
        <end position="913"/>
    </location>
</feature>
<keyword evidence="1" id="KW-0547">Nucleotide-binding</keyword>
<dbReference type="Pfam" id="PF00176">
    <property type="entry name" value="SNF2-rel_dom"/>
    <property type="match status" value="1"/>
</dbReference>
<feature type="region of interest" description="Disordered" evidence="4">
    <location>
        <begin position="115"/>
        <end position="154"/>
    </location>
</feature>
<evidence type="ECO:0000259" key="5">
    <source>
        <dbReference type="PROSITE" id="PS51192"/>
    </source>
</evidence>
<keyword evidence="3" id="KW-0067">ATP-binding</keyword>
<dbReference type="Proteomes" id="UP000053890">
    <property type="component" value="Unassembled WGS sequence"/>
</dbReference>
<keyword evidence="2" id="KW-0378">Hydrolase</keyword>
<dbReference type="SUPFAM" id="SSF52540">
    <property type="entry name" value="P-loop containing nucleoside triphosphate hydrolases"/>
    <property type="match status" value="2"/>
</dbReference>
<evidence type="ECO:0000256" key="2">
    <source>
        <dbReference type="ARBA" id="ARBA00022801"/>
    </source>
</evidence>
<evidence type="ECO:0000256" key="3">
    <source>
        <dbReference type="ARBA" id="ARBA00022840"/>
    </source>
</evidence>
<dbReference type="PANTHER" id="PTHR10799">
    <property type="entry name" value="SNF2/RAD54 HELICASE FAMILY"/>
    <property type="match status" value="1"/>
</dbReference>
<dbReference type="CDD" id="cd18793">
    <property type="entry name" value="SF2_C_SNF"/>
    <property type="match status" value="1"/>
</dbReference>
<dbReference type="PROSITE" id="PS51192">
    <property type="entry name" value="HELICASE_ATP_BIND_1"/>
    <property type="match status" value="1"/>
</dbReference>
<dbReference type="SMART" id="SM00487">
    <property type="entry name" value="DEXDc"/>
    <property type="match status" value="1"/>
</dbReference>
<dbReference type="InterPro" id="IPR027417">
    <property type="entry name" value="P-loop_NTPase"/>
</dbReference>
<evidence type="ECO:0000256" key="1">
    <source>
        <dbReference type="ARBA" id="ARBA00022741"/>
    </source>
</evidence>
<dbReference type="AlphaFoldDB" id="A0A194S341"/>
<evidence type="ECO:0000259" key="6">
    <source>
        <dbReference type="PROSITE" id="PS51194"/>
    </source>
</evidence>
<evidence type="ECO:0000313" key="8">
    <source>
        <dbReference type="Proteomes" id="UP000053890"/>
    </source>
</evidence>
<protein>
    <submittedName>
        <fullName evidence="7">Uncharacterized protein</fullName>
    </submittedName>
</protein>
<name>A0A194S341_RHOGW</name>
<dbReference type="PROSITE" id="PS51194">
    <property type="entry name" value="HELICASE_CTER"/>
    <property type="match status" value="1"/>
</dbReference>
<feature type="compositionally biased region" description="Basic and acidic residues" evidence="4">
    <location>
        <begin position="41"/>
        <end position="51"/>
    </location>
</feature>
<accession>A0A194S341</accession>
<dbReference type="EMBL" id="KQ474078">
    <property type="protein sequence ID" value="KPV75153.1"/>
    <property type="molecule type" value="Genomic_DNA"/>
</dbReference>